<organism evidence="5 6">
    <name type="scientific">Streptococcus rubneri</name>
    <dbReference type="NCBI Taxonomy" id="1234680"/>
    <lineage>
        <taxon>Bacteria</taxon>
        <taxon>Bacillati</taxon>
        <taxon>Bacillota</taxon>
        <taxon>Bacilli</taxon>
        <taxon>Lactobacillales</taxon>
        <taxon>Streptococcaceae</taxon>
        <taxon>Streptococcus</taxon>
    </lineage>
</organism>
<gene>
    <name evidence="5" type="ORF">E5S68_01595</name>
</gene>
<dbReference type="GO" id="GO:0003700">
    <property type="term" value="F:DNA-binding transcription factor activity"/>
    <property type="evidence" value="ECO:0007669"/>
    <property type="project" value="TreeGrafter"/>
</dbReference>
<keyword evidence="2 5" id="KW-0238">DNA-binding</keyword>
<accession>A0A4Z1DST2</accession>
<protein>
    <submittedName>
        <fullName evidence="5">LacI family DNA-binding transcriptional regulator</fullName>
    </submittedName>
</protein>
<dbReference type="Gene3D" id="3.40.50.2300">
    <property type="match status" value="2"/>
</dbReference>
<dbReference type="SMART" id="SM00354">
    <property type="entry name" value="HTH_LACI"/>
    <property type="match status" value="1"/>
</dbReference>
<dbReference type="GO" id="GO:0000976">
    <property type="term" value="F:transcription cis-regulatory region binding"/>
    <property type="evidence" value="ECO:0007669"/>
    <property type="project" value="TreeGrafter"/>
</dbReference>
<dbReference type="AlphaFoldDB" id="A0A4Z1DST2"/>
<dbReference type="Proteomes" id="UP000297986">
    <property type="component" value="Unassembled WGS sequence"/>
</dbReference>
<dbReference type="CDD" id="cd01544">
    <property type="entry name" value="PBP1_GalR"/>
    <property type="match status" value="1"/>
</dbReference>
<dbReference type="InterPro" id="IPR000843">
    <property type="entry name" value="HTH_LacI"/>
</dbReference>
<keyword evidence="6" id="KW-1185">Reference proteome</keyword>
<dbReference type="PROSITE" id="PS50932">
    <property type="entry name" value="HTH_LACI_2"/>
    <property type="match status" value="1"/>
</dbReference>
<evidence type="ECO:0000313" key="6">
    <source>
        <dbReference type="Proteomes" id="UP000297986"/>
    </source>
</evidence>
<dbReference type="SUPFAM" id="SSF47413">
    <property type="entry name" value="lambda repressor-like DNA-binding domains"/>
    <property type="match status" value="1"/>
</dbReference>
<evidence type="ECO:0000256" key="1">
    <source>
        <dbReference type="ARBA" id="ARBA00023015"/>
    </source>
</evidence>
<dbReference type="InterPro" id="IPR010982">
    <property type="entry name" value="Lambda_DNA-bd_dom_sf"/>
</dbReference>
<dbReference type="PANTHER" id="PTHR30146">
    <property type="entry name" value="LACI-RELATED TRANSCRIPTIONAL REPRESSOR"/>
    <property type="match status" value="1"/>
</dbReference>
<sequence length="334" mass="38193">MATIKDIAQEVGVSQATVSRVLNQDQNLSVSDTTRKLIFETAEKLHYQKKQRKNNPLQSKRYRIAILEWVTEEEELEDLYYYSIRVGIEKQAQELGHEIFRVFNLEDWGPLEKADGIIALGKYSPETIRQLESYQKKLVFVDSNTLVYGHTCVMTDFETSVYQALAYLIESGHNQIGLLVGQETTADNRPLQTDPRYLSFKYFLEEKELYQPDYIRVGHFSSDSGYEMMKELIYELGNRLPSAFFMASDALAVGALRALQEASIPVPDQVSLISFNDTSIAKHVYPPLSTVTVYTEEMGKQAIHSLLQDLQRRDSGIPTMHTLATRLTIRESTR</sequence>
<dbReference type="Pfam" id="PF13377">
    <property type="entry name" value="Peripla_BP_3"/>
    <property type="match status" value="1"/>
</dbReference>
<evidence type="ECO:0000256" key="3">
    <source>
        <dbReference type="ARBA" id="ARBA00023163"/>
    </source>
</evidence>
<evidence type="ECO:0000256" key="2">
    <source>
        <dbReference type="ARBA" id="ARBA00023125"/>
    </source>
</evidence>
<keyword evidence="3" id="KW-0804">Transcription</keyword>
<dbReference type="InterPro" id="IPR046335">
    <property type="entry name" value="LacI/GalR-like_sensor"/>
</dbReference>
<proteinExistence type="predicted"/>
<reference evidence="5 6" key="1">
    <citation type="submission" date="2019-04" db="EMBL/GenBank/DDBJ databases">
        <title>Genome sequencing of Streptococcus rubneri DSM 26920(T).</title>
        <authorList>
            <person name="Kook J.-K."/>
            <person name="Park S.-N."/>
            <person name="Lim Y.K."/>
        </authorList>
    </citation>
    <scope>NUCLEOTIDE SEQUENCE [LARGE SCALE GENOMIC DNA]</scope>
    <source>
        <strain evidence="5 6">DSM 26920</strain>
    </source>
</reference>
<dbReference type="RefSeq" id="WP_135782078.1">
    <property type="nucleotide sequence ID" value="NZ_MRXY01000011.1"/>
</dbReference>
<dbReference type="SUPFAM" id="SSF53822">
    <property type="entry name" value="Periplasmic binding protein-like I"/>
    <property type="match status" value="1"/>
</dbReference>
<dbReference type="PROSITE" id="PS00356">
    <property type="entry name" value="HTH_LACI_1"/>
    <property type="match status" value="1"/>
</dbReference>
<feature type="domain" description="HTH lacI-type" evidence="4">
    <location>
        <begin position="2"/>
        <end position="48"/>
    </location>
</feature>
<dbReference type="Gene3D" id="1.10.260.40">
    <property type="entry name" value="lambda repressor-like DNA-binding domains"/>
    <property type="match status" value="1"/>
</dbReference>
<evidence type="ECO:0000259" key="4">
    <source>
        <dbReference type="PROSITE" id="PS50932"/>
    </source>
</evidence>
<evidence type="ECO:0000313" key="5">
    <source>
        <dbReference type="EMBL" id="TGN91682.1"/>
    </source>
</evidence>
<dbReference type="Pfam" id="PF00356">
    <property type="entry name" value="LacI"/>
    <property type="match status" value="1"/>
</dbReference>
<dbReference type="PRINTS" id="PR00036">
    <property type="entry name" value="HTHLACI"/>
</dbReference>
<dbReference type="PANTHER" id="PTHR30146:SF149">
    <property type="entry name" value="HTH-TYPE TRANSCRIPTIONAL REGULATOR EBGR"/>
    <property type="match status" value="1"/>
</dbReference>
<dbReference type="CDD" id="cd01392">
    <property type="entry name" value="HTH_LacI"/>
    <property type="match status" value="1"/>
</dbReference>
<comment type="caution">
    <text evidence="5">The sequence shown here is derived from an EMBL/GenBank/DDBJ whole genome shotgun (WGS) entry which is preliminary data.</text>
</comment>
<keyword evidence="1" id="KW-0805">Transcription regulation</keyword>
<dbReference type="OrthoDB" id="43195at2"/>
<dbReference type="InterPro" id="IPR028082">
    <property type="entry name" value="Peripla_BP_I"/>
</dbReference>
<dbReference type="EMBL" id="SRRP01000001">
    <property type="protein sequence ID" value="TGN91682.1"/>
    <property type="molecule type" value="Genomic_DNA"/>
</dbReference>
<name>A0A4Z1DST2_9STRE</name>